<organism evidence="1 2">
    <name type="scientific">Trichinella spiralis</name>
    <name type="common">Trichina worm</name>
    <dbReference type="NCBI Taxonomy" id="6334"/>
    <lineage>
        <taxon>Eukaryota</taxon>
        <taxon>Metazoa</taxon>
        <taxon>Ecdysozoa</taxon>
        <taxon>Nematoda</taxon>
        <taxon>Enoplea</taxon>
        <taxon>Dorylaimia</taxon>
        <taxon>Trichinellida</taxon>
        <taxon>Trichinellidae</taxon>
        <taxon>Trichinella</taxon>
    </lineage>
</organism>
<reference evidence="1 2" key="1">
    <citation type="submission" date="2015-01" db="EMBL/GenBank/DDBJ databases">
        <title>Evolution of Trichinella species and genotypes.</title>
        <authorList>
            <person name="Korhonen P.K."/>
            <person name="Edoardo P."/>
            <person name="Giuseppe L.R."/>
            <person name="Gasser R.B."/>
        </authorList>
    </citation>
    <scope>NUCLEOTIDE SEQUENCE [LARGE SCALE GENOMIC DNA]</scope>
    <source>
        <strain evidence="1">ISS3</strain>
    </source>
</reference>
<accession>A0A0V0YYC3</accession>
<keyword evidence="2" id="KW-1185">Reference proteome</keyword>
<evidence type="ECO:0000313" key="2">
    <source>
        <dbReference type="Proteomes" id="UP000054776"/>
    </source>
</evidence>
<gene>
    <name evidence="1" type="ORF">T01_6878</name>
</gene>
<comment type="caution">
    <text evidence="1">The sequence shown here is derived from an EMBL/GenBank/DDBJ whole genome shotgun (WGS) entry which is preliminary data.</text>
</comment>
<dbReference type="EMBL" id="JYDH01003733">
    <property type="protein sequence ID" value="KRY05298.1"/>
    <property type="molecule type" value="Genomic_DNA"/>
</dbReference>
<dbReference type="Proteomes" id="UP000054776">
    <property type="component" value="Unassembled WGS sequence"/>
</dbReference>
<protein>
    <submittedName>
        <fullName evidence="1">Uncharacterized protein</fullName>
    </submittedName>
</protein>
<name>A0A0V0YYC3_TRISP</name>
<dbReference type="InParanoid" id="A0A0V0YYC3"/>
<dbReference type="AlphaFoldDB" id="A0A0V0YYC3"/>
<evidence type="ECO:0000313" key="1">
    <source>
        <dbReference type="EMBL" id="KRY05298.1"/>
    </source>
</evidence>
<sequence>MELFRVNCLSSKTRIDVEAIHLLFRSSRLWIQAVIETEMFCDRNEDPRHWSVTSPVDFMMKTTDFTMKKCVFYDP</sequence>
<proteinExistence type="predicted"/>